<evidence type="ECO:0000259" key="2">
    <source>
        <dbReference type="SMART" id="SM00507"/>
    </source>
</evidence>
<accession>A0ABZ1HFZ7</accession>
<protein>
    <submittedName>
        <fullName evidence="3">HNH endonuclease</fullName>
    </submittedName>
</protein>
<organism evidence="3 4">
    <name type="scientific">Streptomyces phaeochromogenes</name>
    <dbReference type="NCBI Taxonomy" id="1923"/>
    <lineage>
        <taxon>Bacteria</taxon>
        <taxon>Bacillati</taxon>
        <taxon>Actinomycetota</taxon>
        <taxon>Actinomycetes</taxon>
        <taxon>Kitasatosporales</taxon>
        <taxon>Streptomycetaceae</taxon>
        <taxon>Streptomyces</taxon>
        <taxon>Streptomyces phaeochromogenes group</taxon>
    </lineage>
</organism>
<comment type="similarity">
    <text evidence="1">Belongs to the Rv1128c/1148c/1588c/1702c/1945/3466 family.</text>
</comment>
<dbReference type="EMBL" id="CP109135">
    <property type="protein sequence ID" value="WSD17535.1"/>
    <property type="molecule type" value="Genomic_DNA"/>
</dbReference>
<dbReference type="InterPro" id="IPR003615">
    <property type="entry name" value="HNH_nuc"/>
</dbReference>
<reference evidence="3 4" key="1">
    <citation type="submission" date="2022-10" db="EMBL/GenBank/DDBJ databases">
        <title>The complete genomes of actinobacterial strains from the NBC collection.</title>
        <authorList>
            <person name="Joergensen T.S."/>
            <person name="Alvarez Arevalo M."/>
            <person name="Sterndorff E.B."/>
            <person name="Faurdal D."/>
            <person name="Vuksanovic O."/>
            <person name="Mourched A.-S."/>
            <person name="Charusanti P."/>
            <person name="Shaw S."/>
            <person name="Blin K."/>
            <person name="Weber T."/>
        </authorList>
    </citation>
    <scope>NUCLEOTIDE SEQUENCE [LARGE SCALE GENOMIC DNA]</scope>
    <source>
        <strain evidence="3 4">NBC 01752</strain>
    </source>
</reference>
<dbReference type="InterPro" id="IPR003870">
    <property type="entry name" value="DUF222"/>
</dbReference>
<name>A0ABZ1HFZ7_STRPH</name>
<dbReference type="Gene3D" id="1.10.30.50">
    <property type="match status" value="1"/>
</dbReference>
<dbReference type="InterPro" id="IPR002711">
    <property type="entry name" value="HNH"/>
</dbReference>
<dbReference type="Pfam" id="PF02720">
    <property type="entry name" value="DUF222"/>
    <property type="match status" value="1"/>
</dbReference>
<dbReference type="Pfam" id="PF01844">
    <property type="entry name" value="HNH"/>
    <property type="match status" value="1"/>
</dbReference>
<feature type="domain" description="HNH nuclease" evidence="2">
    <location>
        <begin position="348"/>
        <end position="405"/>
    </location>
</feature>
<evidence type="ECO:0000313" key="3">
    <source>
        <dbReference type="EMBL" id="WSD17535.1"/>
    </source>
</evidence>
<evidence type="ECO:0000256" key="1">
    <source>
        <dbReference type="ARBA" id="ARBA00023450"/>
    </source>
</evidence>
<keyword evidence="3" id="KW-0378">Hydrolase</keyword>
<dbReference type="CDD" id="cd00085">
    <property type="entry name" value="HNHc"/>
    <property type="match status" value="1"/>
</dbReference>
<keyword evidence="3" id="KW-0255">Endonuclease</keyword>
<sequence>MPVSTGVAAESLDAWAALLREQAPCGETAASLDDLKGEWLSPRGRIDALAVVERHLGWLQAKQVDLLAAISDHTEGPPPSADVPTVGADMDAVFLGEWDCAVEEVACALKLANSTAAQRLETARLLTGRHPATLGLLADGEISYQQARIVAEQCAVLAVEVAGEVERALVERMPQQAAGQTRAAVRRQVHRVDPEGAEVRHQERVRERKLLSYPQEDGMALFGAVLPAQRAAVMEQVVEAYAVEYGDDGRTLDQKRADALYDLVVEPRTGAFETSSRAAAVVHVAVPLDVLMGVDDGPGELKGYGPVTAGQVREIAFAAGTVWRRLLVQPASGLLVKVDPTTYKPTAETARHVVARDQYCAFPSCRMPARRCDLDHVRPFDHARPERGGPTTPENLQPLCRRHHRLKTHHPGWRVTRDVHTGVAIWTAPTGHTYINTPPPVCRE</sequence>
<gene>
    <name evidence="3" type="ORF">OHB35_32280</name>
</gene>
<evidence type="ECO:0000313" key="4">
    <source>
        <dbReference type="Proteomes" id="UP001340816"/>
    </source>
</evidence>
<keyword evidence="4" id="KW-1185">Reference proteome</keyword>
<keyword evidence="3" id="KW-0540">Nuclease</keyword>
<dbReference type="RefSeq" id="WP_326760609.1">
    <property type="nucleotide sequence ID" value="NZ_CP109135.1"/>
</dbReference>
<proteinExistence type="inferred from homology"/>
<dbReference type="SMART" id="SM00507">
    <property type="entry name" value="HNHc"/>
    <property type="match status" value="1"/>
</dbReference>
<dbReference type="GO" id="GO:0004519">
    <property type="term" value="F:endonuclease activity"/>
    <property type="evidence" value="ECO:0007669"/>
    <property type="project" value="UniProtKB-KW"/>
</dbReference>
<dbReference type="Proteomes" id="UP001340816">
    <property type="component" value="Chromosome"/>
</dbReference>